<protein>
    <submittedName>
        <fullName evidence="2">Uncharacterized protein</fullName>
    </submittedName>
</protein>
<dbReference type="EMBL" id="CP034669">
    <property type="protein sequence ID" value="QAT86579.1"/>
    <property type="molecule type" value="Genomic_DNA"/>
</dbReference>
<dbReference type="AlphaFoldDB" id="A0A410RX95"/>
<reference evidence="2 3" key="1">
    <citation type="submission" date="2018-12" db="EMBL/GenBank/DDBJ databases">
        <title>Complete Genome Sequence of the Corallopyronin A producing Myxobacterium Corallococcus coralloides B035.</title>
        <authorList>
            <person name="Bouhired S.M."/>
            <person name="Rupp O."/>
            <person name="Blom J."/>
            <person name="Schaeberle T.F."/>
            <person name="Kehraus S."/>
            <person name="Schiefer A."/>
            <person name="Pfarr K."/>
            <person name="Goesmann A."/>
            <person name="Hoerauf A."/>
            <person name="Koenig G.M."/>
        </authorList>
    </citation>
    <scope>NUCLEOTIDE SEQUENCE [LARGE SCALE GENOMIC DNA]</scope>
    <source>
        <strain evidence="2 3">B035</strain>
    </source>
</reference>
<gene>
    <name evidence="2" type="ORF">EJ065_5041</name>
</gene>
<evidence type="ECO:0000313" key="2">
    <source>
        <dbReference type="EMBL" id="QAT86579.1"/>
    </source>
</evidence>
<sequence length="58" mass="5138">MGARPAGVGRGGAPVVGAPAGGMDGTPLDDAGRAVAGAAGATEGTWPDAGFAGGTAGT</sequence>
<evidence type="ECO:0000256" key="1">
    <source>
        <dbReference type="SAM" id="MobiDB-lite"/>
    </source>
</evidence>
<proteinExistence type="predicted"/>
<organism evidence="2 3">
    <name type="scientific">Corallococcus coralloides</name>
    <name type="common">Myxococcus coralloides</name>
    <dbReference type="NCBI Taxonomy" id="184914"/>
    <lineage>
        <taxon>Bacteria</taxon>
        <taxon>Pseudomonadati</taxon>
        <taxon>Myxococcota</taxon>
        <taxon>Myxococcia</taxon>
        <taxon>Myxococcales</taxon>
        <taxon>Cystobacterineae</taxon>
        <taxon>Myxococcaceae</taxon>
        <taxon>Corallococcus</taxon>
    </lineage>
</organism>
<feature type="region of interest" description="Disordered" evidence="1">
    <location>
        <begin position="1"/>
        <end position="58"/>
    </location>
</feature>
<evidence type="ECO:0000313" key="3">
    <source>
        <dbReference type="Proteomes" id="UP000288758"/>
    </source>
</evidence>
<feature type="compositionally biased region" description="Gly residues" evidence="1">
    <location>
        <begin position="8"/>
        <end position="24"/>
    </location>
</feature>
<name>A0A410RX95_CORCK</name>
<accession>A0A410RX95</accession>
<dbReference type="Proteomes" id="UP000288758">
    <property type="component" value="Chromosome"/>
</dbReference>